<evidence type="ECO:0008006" key="4">
    <source>
        <dbReference type="Google" id="ProtNLM"/>
    </source>
</evidence>
<keyword evidence="3" id="KW-1185">Reference proteome</keyword>
<accession>A0A1G9DMQ0</accession>
<dbReference type="Proteomes" id="UP000199382">
    <property type="component" value="Unassembled WGS sequence"/>
</dbReference>
<gene>
    <name evidence="2" type="ORF">SAMN04488026_104822</name>
</gene>
<dbReference type="AlphaFoldDB" id="A0A1G9DMQ0"/>
<dbReference type="Pfam" id="PF11994">
    <property type="entry name" value="DUF3489"/>
    <property type="match status" value="1"/>
</dbReference>
<evidence type="ECO:0000313" key="2">
    <source>
        <dbReference type="EMBL" id="SDK65133.1"/>
    </source>
</evidence>
<sequence length="77" mass="8523">MPDRKRTTKIESVRSLLRRPAGASLEAICKTTGWQKHSARAALSTLRKNGAAIERRTAERDDAPATYHMIEVAETSS</sequence>
<reference evidence="2 3" key="1">
    <citation type="submission" date="2016-10" db="EMBL/GenBank/DDBJ databases">
        <authorList>
            <person name="de Groot N.N."/>
        </authorList>
    </citation>
    <scope>NUCLEOTIDE SEQUENCE [LARGE SCALE GENOMIC DNA]</scope>
    <source>
        <strain evidence="2 3">DSM 25294</strain>
    </source>
</reference>
<dbReference type="STRING" id="571298.SAMN04488026_104822"/>
<protein>
    <recommendedName>
        <fullName evidence="4">DUF3489 domain-containing protein</fullName>
    </recommendedName>
</protein>
<name>A0A1G9DMQ0_9RHOB</name>
<evidence type="ECO:0000313" key="3">
    <source>
        <dbReference type="Proteomes" id="UP000199382"/>
    </source>
</evidence>
<feature type="region of interest" description="Disordered" evidence="1">
    <location>
        <begin position="58"/>
        <end position="77"/>
    </location>
</feature>
<proteinExistence type="predicted"/>
<dbReference type="OrthoDB" id="7206991at2"/>
<dbReference type="EMBL" id="FNEK01000048">
    <property type="protein sequence ID" value="SDK65133.1"/>
    <property type="molecule type" value="Genomic_DNA"/>
</dbReference>
<organism evidence="2 3">
    <name type="scientific">Aliiruegeria lutimaris</name>
    <dbReference type="NCBI Taxonomy" id="571298"/>
    <lineage>
        <taxon>Bacteria</taxon>
        <taxon>Pseudomonadati</taxon>
        <taxon>Pseudomonadota</taxon>
        <taxon>Alphaproteobacteria</taxon>
        <taxon>Rhodobacterales</taxon>
        <taxon>Roseobacteraceae</taxon>
        <taxon>Aliiruegeria</taxon>
    </lineage>
</organism>
<dbReference type="RefSeq" id="WP_093160661.1">
    <property type="nucleotide sequence ID" value="NZ_FNEK01000048.1"/>
</dbReference>
<evidence type="ECO:0000256" key="1">
    <source>
        <dbReference type="SAM" id="MobiDB-lite"/>
    </source>
</evidence>
<dbReference type="InterPro" id="IPR021880">
    <property type="entry name" value="DUF3489"/>
</dbReference>